<gene>
    <name evidence="6" type="ORF">IPV69_02880</name>
</gene>
<dbReference type="GO" id="GO:0030313">
    <property type="term" value="C:cell envelope"/>
    <property type="evidence" value="ECO:0007669"/>
    <property type="project" value="UniProtKB-SubCell"/>
</dbReference>
<dbReference type="EMBL" id="CP063458">
    <property type="protein sequence ID" value="QOV90331.1"/>
    <property type="molecule type" value="Genomic_DNA"/>
</dbReference>
<proteinExistence type="predicted"/>
<dbReference type="SUPFAM" id="SSF81585">
    <property type="entry name" value="PsbU/PolX domain-like"/>
    <property type="match status" value="1"/>
</dbReference>
<evidence type="ECO:0000259" key="4">
    <source>
        <dbReference type="Pfam" id="PF03934"/>
    </source>
</evidence>
<dbReference type="PANTHER" id="PTHR32347">
    <property type="entry name" value="EFFLUX SYSTEM COMPONENT YKNX-RELATED"/>
    <property type="match status" value="1"/>
</dbReference>
<comment type="subcellular location">
    <subcellularLocation>
        <location evidence="1">Cell envelope</location>
    </subcellularLocation>
</comment>
<dbReference type="Pfam" id="PF03934">
    <property type="entry name" value="T2SSK"/>
    <property type="match status" value="1"/>
</dbReference>
<dbReference type="PANTHER" id="PTHR32347:SF27">
    <property type="entry name" value="RND EFFLUX PUMP MEMBRANE FUSION PROTEIN BARREL-SANDWICH DOMAIN-CONTAINING PROTEIN"/>
    <property type="match status" value="1"/>
</dbReference>
<evidence type="ECO:0000313" key="7">
    <source>
        <dbReference type="Proteomes" id="UP000593765"/>
    </source>
</evidence>
<evidence type="ECO:0000256" key="2">
    <source>
        <dbReference type="ARBA" id="ARBA00023054"/>
    </source>
</evidence>
<dbReference type="Pfam" id="PF25881">
    <property type="entry name" value="HH_YBHG"/>
    <property type="match status" value="1"/>
</dbReference>
<dbReference type="KEGG" id="hbs:IPV69_02880"/>
<organism evidence="6 7">
    <name type="scientific">Humisphaera borealis</name>
    <dbReference type="NCBI Taxonomy" id="2807512"/>
    <lineage>
        <taxon>Bacteria</taxon>
        <taxon>Pseudomonadati</taxon>
        <taxon>Planctomycetota</taxon>
        <taxon>Phycisphaerae</taxon>
        <taxon>Tepidisphaerales</taxon>
        <taxon>Tepidisphaeraceae</taxon>
        <taxon>Humisphaera</taxon>
    </lineage>
</organism>
<feature type="coiled-coil region" evidence="3">
    <location>
        <begin position="287"/>
        <end position="314"/>
    </location>
</feature>
<dbReference type="RefSeq" id="WP_206293412.1">
    <property type="nucleotide sequence ID" value="NZ_CP063458.1"/>
</dbReference>
<dbReference type="Gene3D" id="2.40.50.100">
    <property type="match status" value="1"/>
</dbReference>
<evidence type="ECO:0000256" key="1">
    <source>
        <dbReference type="ARBA" id="ARBA00004196"/>
    </source>
</evidence>
<dbReference type="Gene3D" id="2.40.30.170">
    <property type="match status" value="1"/>
</dbReference>
<dbReference type="Proteomes" id="UP000593765">
    <property type="component" value="Chromosome"/>
</dbReference>
<dbReference type="Gene3D" id="1.10.287.470">
    <property type="entry name" value="Helix hairpin bin"/>
    <property type="match status" value="1"/>
</dbReference>
<dbReference type="InterPro" id="IPR049179">
    <property type="entry name" value="T2SSK_SAM-like_2nd"/>
</dbReference>
<keyword evidence="2 3" id="KW-0175">Coiled coil</keyword>
<sequence length="453" mass="49068">MIRKYILPVLAACGVLFAIFMVRAGNKPPKVAPPVAEPAKPPFQRYVAGSGIIEAATENIAIGTPIAGIVTDVYARVGDPIKAGLPHEMVRRISSLITTGRADEQFDEMIVAAPLTQPATRPADLHLDLNAPVASKLNINTASREQLAALPGLDDASAAKIIAGRPYLSIWDLEGTALFKIDDRQARSELTVRKAAAEQARQQLAKALEGTRSEELLVATAQLDEAKASYEMARRNFVRWSSVEDASAVAPEELANRKSMMETGAAKVRSMEATLKKLNAGTWAPDIAISQAELQSAEAEVRKAQTEIDRLTVRAPVSGSVLQVKVRPGEYAPSGVLQTPLMLVGQTDVLHIRVDVDEHEAMRVRPDAEAVASIRGDSRRQAKLRFVAIEPYVIPKKSLTGDSSERVDTRVLQIIYAFNPSDLKAYVGQQMDVFIDAVKADEERGATQPATKP</sequence>
<protein>
    <submittedName>
        <fullName evidence="6">Efflux RND transporter periplasmic adaptor subunit</fullName>
    </submittedName>
</protein>
<feature type="domain" description="T2SS protein K second SAM-like" evidence="4">
    <location>
        <begin position="137"/>
        <end position="170"/>
    </location>
</feature>
<dbReference type="Gene3D" id="1.10.150.320">
    <property type="entry name" value="Photosystem II 12 kDa extrinsic protein"/>
    <property type="match status" value="1"/>
</dbReference>
<name>A0A7M2WZQ1_9BACT</name>
<dbReference type="InterPro" id="IPR059052">
    <property type="entry name" value="HH_YbhG-like"/>
</dbReference>
<accession>A0A7M2WZQ1</accession>
<keyword evidence="7" id="KW-1185">Reference proteome</keyword>
<reference evidence="6 7" key="1">
    <citation type="submission" date="2020-10" db="EMBL/GenBank/DDBJ databases">
        <title>Wide distribution of Phycisphaera-like planctomycetes from WD2101 soil group in peatlands and genome analysis of the first cultivated representative.</title>
        <authorList>
            <person name="Dedysh S.N."/>
            <person name="Beletsky A.V."/>
            <person name="Ivanova A."/>
            <person name="Kulichevskaya I.S."/>
            <person name="Suzina N.E."/>
            <person name="Philippov D.A."/>
            <person name="Rakitin A.L."/>
            <person name="Mardanov A.V."/>
            <person name="Ravin N.V."/>
        </authorList>
    </citation>
    <scope>NUCLEOTIDE SEQUENCE [LARGE SCALE GENOMIC DNA]</scope>
    <source>
        <strain evidence="6 7">M1803</strain>
    </source>
</reference>
<feature type="coiled-coil region" evidence="3">
    <location>
        <begin position="187"/>
        <end position="236"/>
    </location>
</feature>
<dbReference type="InterPro" id="IPR050465">
    <property type="entry name" value="UPF0194_transport"/>
</dbReference>
<dbReference type="AlphaFoldDB" id="A0A7M2WZQ1"/>
<feature type="domain" description="YbhG-like alpha-helical hairpin" evidence="5">
    <location>
        <begin position="182"/>
        <end position="309"/>
    </location>
</feature>
<dbReference type="SUPFAM" id="SSF111369">
    <property type="entry name" value="HlyD-like secretion proteins"/>
    <property type="match status" value="1"/>
</dbReference>
<evidence type="ECO:0000256" key="3">
    <source>
        <dbReference type="SAM" id="Coils"/>
    </source>
</evidence>
<evidence type="ECO:0000313" key="6">
    <source>
        <dbReference type="EMBL" id="QOV90331.1"/>
    </source>
</evidence>
<evidence type="ECO:0000259" key="5">
    <source>
        <dbReference type="Pfam" id="PF25881"/>
    </source>
</evidence>